<sequence length="752" mass="80805">MIRFFFLFSLLIHATLAKKAAPADPSEKWLTLSGKPPLVISRGGFSGIAPESSEFANSMAISTTANFGSPAIFCNLQLTKDGMGICQTEIRLDNSTTIAQVYPKGQKIYKVNGEDVRGWFALDYLIEELYSNVTCVQNIMSRPDVFDGQLPISSVDDVAGTKPPQLWLNVQYDRFYTEHKLSVATFIQETTRLTHVNYISSPEIGFLKSMNGKVNKARTKLIFTVLGPDAVEPTTNQKYGAIIKDLATVKSFASGILVPKGYIWPVNKQNYLEAAPTTLVTDAHKQGLEVYASGFANDMPGSYNYSYDPSAEYLQFIANSQFSVDGVLTDFPPTAAQHNISEYSLFAGQPYLIITHNGASGVYPGGTDLAYQQAINDGADIIDCSVQLSKDGVAFCMNTPDLAGDTTAMASFMSRATTIPEIQAKSGVFSFDLEWAEIQTLKPQMASPFENTQSLVRNPAAKNAGKFVRLADFLDLAKTKAVSGIMINIQNAAYLASHKGLDIIAVVTSALSNTTFDKQSTQQVFIQSDDTTVLSKFKEVPTYKRVLSITELIGDAPKQSVDEIKKYVDAVNVPRGTLLMTTDDGFTKYTTNVLKEMQAANISVFVSVIVNEFPTLAFDYFADPIMELASFIQGIGVNGVVTEFPATASRYLRSPCSDPSAKTAFLLMPVGGLLSGLDAGMLAPAVAPAPPLEVADIVDPPLPSVTNTSAPVGPGGNGTAAPGPSSSGIAINANVGLSLLAVAMLSFFSIGY</sequence>
<dbReference type="PROSITE" id="PS51704">
    <property type="entry name" value="GP_PDE"/>
    <property type="match status" value="2"/>
</dbReference>
<keyword evidence="5" id="KW-0325">Glycoprotein</keyword>
<accession>A0A7J7BWF1</accession>
<dbReference type="CDD" id="cd08604">
    <property type="entry name" value="GDPD_SHV3_repeat_2"/>
    <property type="match status" value="1"/>
</dbReference>
<dbReference type="Gene3D" id="3.20.20.190">
    <property type="entry name" value="Phosphatidylinositol (PI) phosphodiesterase"/>
    <property type="match status" value="2"/>
</dbReference>
<feature type="chain" id="PRO_5029501658" description="glycerophosphodiester phosphodiesterase" evidence="8">
    <location>
        <begin position="18"/>
        <end position="752"/>
    </location>
</feature>
<comment type="caution">
    <text evidence="10">The sequence shown here is derived from an EMBL/GenBank/DDBJ whole genome shotgun (WGS) entry which is preliminary data.</text>
</comment>
<dbReference type="Proteomes" id="UP000593562">
    <property type="component" value="Unassembled WGS sequence"/>
</dbReference>
<evidence type="ECO:0000256" key="8">
    <source>
        <dbReference type="SAM" id="SignalP"/>
    </source>
</evidence>
<evidence type="ECO:0000256" key="6">
    <source>
        <dbReference type="ARBA" id="ARBA00047512"/>
    </source>
</evidence>
<dbReference type="FunFam" id="3.20.20.190:FF:000013">
    <property type="entry name" value="Glycerophosphodiester phosphodiesterase GDPDL3"/>
    <property type="match status" value="1"/>
</dbReference>
<evidence type="ECO:0000256" key="3">
    <source>
        <dbReference type="ARBA" id="ARBA00022798"/>
    </source>
</evidence>
<dbReference type="InterPro" id="IPR017946">
    <property type="entry name" value="PLC-like_Pdiesterase_TIM-brl"/>
</dbReference>
<dbReference type="InParanoid" id="A0A7J7BWF1"/>
<dbReference type="EMBL" id="JAAARO010000023">
    <property type="protein sequence ID" value="KAF5725866.1"/>
    <property type="molecule type" value="Genomic_DNA"/>
</dbReference>
<dbReference type="PANTHER" id="PTHR43620:SF44">
    <property type="entry name" value="GLYCEROPHOSPHODIESTER PHOSPHODIESTERASE GDPDL6-RELATED"/>
    <property type="match status" value="1"/>
</dbReference>
<feature type="signal peptide" evidence="8">
    <location>
        <begin position="1"/>
        <end position="17"/>
    </location>
</feature>
<keyword evidence="4" id="KW-0378">Hydrolase</keyword>
<dbReference type="FunFam" id="3.20.20.190:FF:000011">
    <property type="entry name" value="Glycerophosphodiester phosphodiesterase GDPDL3"/>
    <property type="match status" value="1"/>
</dbReference>
<evidence type="ECO:0000256" key="1">
    <source>
        <dbReference type="ARBA" id="ARBA00012247"/>
    </source>
</evidence>
<evidence type="ECO:0000256" key="4">
    <source>
        <dbReference type="ARBA" id="ARBA00022801"/>
    </source>
</evidence>
<keyword evidence="3" id="KW-0319">Glycerol metabolism</keyword>
<keyword evidence="7" id="KW-0472">Membrane</keyword>
<feature type="domain" description="GP-PDE" evidence="9">
    <location>
        <begin position="351"/>
        <end position="652"/>
    </location>
</feature>
<dbReference type="Pfam" id="PF03009">
    <property type="entry name" value="GDPD"/>
    <property type="match status" value="2"/>
</dbReference>
<dbReference type="GO" id="GO:0006629">
    <property type="term" value="P:lipid metabolic process"/>
    <property type="evidence" value="ECO:0007669"/>
    <property type="project" value="InterPro"/>
</dbReference>
<proteinExistence type="predicted"/>
<evidence type="ECO:0000256" key="2">
    <source>
        <dbReference type="ARBA" id="ARBA00022729"/>
    </source>
</evidence>
<dbReference type="SUPFAM" id="SSF51695">
    <property type="entry name" value="PLC-like phosphodiesterases"/>
    <property type="match status" value="2"/>
</dbReference>
<dbReference type="FunCoup" id="A0A7J7BWF1">
    <property type="interactions" value="67"/>
</dbReference>
<feature type="domain" description="GP-PDE" evidence="9">
    <location>
        <begin position="37"/>
        <end position="339"/>
    </location>
</feature>
<keyword evidence="7" id="KW-1133">Transmembrane helix</keyword>
<dbReference type="CDD" id="cd08603">
    <property type="entry name" value="GDPD_SHV3_repeat_1"/>
    <property type="match status" value="1"/>
</dbReference>
<comment type="catalytic activity">
    <reaction evidence="6">
        <text>a sn-glycero-3-phosphodiester + H2O = an alcohol + sn-glycerol 3-phosphate + H(+)</text>
        <dbReference type="Rhea" id="RHEA:12969"/>
        <dbReference type="ChEBI" id="CHEBI:15377"/>
        <dbReference type="ChEBI" id="CHEBI:15378"/>
        <dbReference type="ChEBI" id="CHEBI:30879"/>
        <dbReference type="ChEBI" id="CHEBI:57597"/>
        <dbReference type="ChEBI" id="CHEBI:83408"/>
        <dbReference type="EC" id="3.1.4.46"/>
    </reaction>
</comment>
<name>A0A7J7BWF1_TRIWF</name>
<evidence type="ECO:0000256" key="7">
    <source>
        <dbReference type="SAM" id="Phobius"/>
    </source>
</evidence>
<organism evidence="10 11">
    <name type="scientific">Tripterygium wilfordii</name>
    <name type="common">Thunder God vine</name>
    <dbReference type="NCBI Taxonomy" id="458696"/>
    <lineage>
        <taxon>Eukaryota</taxon>
        <taxon>Viridiplantae</taxon>
        <taxon>Streptophyta</taxon>
        <taxon>Embryophyta</taxon>
        <taxon>Tracheophyta</taxon>
        <taxon>Spermatophyta</taxon>
        <taxon>Magnoliopsida</taxon>
        <taxon>eudicotyledons</taxon>
        <taxon>Gunneridae</taxon>
        <taxon>Pentapetalae</taxon>
        <taxon>rosids</taxon>
        <taxon>fabids</taxon>
        <taxon>Celastrales</taxon>
        <taxon>Celastraceae</taxon>
        <taxon>Tripterygium</taxon>
    </lineage>
</organism>
<evidence type="ECO:0000259" key="9">
    <source>
        <dbReference type="PROSITE" id="PS51704"/>
    </source>
</evidence>
<dbReference type="InterPro" id="IPR030395">
    <property type="entry name" value="GP_PDE_dom"/>
</dbReference>
<dbReference type="PANTHER" id="PTHR43620">
    <property type="entry name" value="GLYCEROPHOSPHORYL DIESTER PHOSPHODIESTERASE"/>
    <property type="match status" value="1"/>
</dbReference>
<gene>
    <name evidence="10" type="ORF">HS088_TW23G00596</name>
</gene>
<reference evidence="10 11" key="1">
    <citation type="journal article" date="2020" name="Nat. Commun.">
        <title>Genome of Tripterygium wilfordii and identification of cytochrome P450 involved in triptolide biosynthesis.</title>
        <authorList>
            <person name="Tu L."/>
            <person name="Su P."/>
            <person name="Zhang Z."/>
            <person name="Gao L."/>
            <person name="Wang J."/>
            <person name="Hu T."/>
            <person name="Zhou J."/>
            <person name="Zhang Y."/>
            <person name="Zhao Y."/>
            <person name="Liu Y."/>
            <person name="Song Y."/>
            <person name="Tong Y."/>
            <person name="Lu Y."/>
            <person name="Yang J."/>
            <person name="Xu C."/>
            <person name="Jia M."/>
            <person name="Peters R.J."/>
            <person name="Huang L."/>
            <person name="Gao W."/>
        </authorList>
    </citation>
    <scope>NUCLEOTIDE SEQUENCE [LARGE SCALE GENOMIC DNA]</scope>
    <source>
        <strain evidence="11">cv. XIE 37</strain>
        <tissue evidence="10">Leaf</tissue>
    </source>
</reference>
<dbReference type="EC" id="3.1.4.46" evidence="1"/>
<dbReference type="GO" id="GO:0006071">
    <property type="term" value="P:glycerol metabolic process"/>
    <property type="evidence" value="ECO:0007669"/>
    <property type="project" value="UniProtKB-KW"/>
</dbReference>
<keyword evidence="7" id="KW-0812">Transmembrane</keyword>
<feature type="transmembrane region" description="Helical" evidence="7">
    <location>
        <begin position="729"/>
        <end position="750"/>
    </location>
</feature>
<dbReference type="AlphaFoldDB" id="A0A7J7BWF1"/>
<evidence type="ECO:0000256" key="5">
    <source>
        <dbReference type="ARBA" id="ARBA00023180"/>
    </source>
</evidence>
<protein>
    <recommendedName>
        <fullName evidence="1">glycerophosphodiester phosphodiesterase</fullName>
        <ecNumber evidence="1">3.1.4.46</ecNumber>
    </recommendedName>
</protein>
<evidence type="ECO:0000313" key="11">
    <source>
        <dbReference type="Proteomes" id="UP000593562"/>
    </source>
</evidence>
<keyword evidence="11" id="KW-1185">Reference proteome</keyword>
<keyword evidence="2 8" id="KW-0732">Signal</keyword>
<dbReference type="GO" id="GO:0008889">
    <property type="term" value="F:glycerophosphodiester phosphodiesterase activity"/>
    <property type="evidence" value="ECO:0007669"/>
    <property type="project" value="UniProtKB-EC"/>
</dbReference>
<evidence type="ECO:0000313" key="10">
    <source>
        <dbReference type="EMBL" id="KAF5725866.1"/>
    </source>
</evidence>